<evidence type="ECO:0000256" key="1">
    <source>
        <dbReference type="ARBA" id="ARBA00022468"/>
    </source>
</evidence>
<feature type="non-terminal residue" evidence="3">
    <location>
        <position position="1"/>
    </location>
</feature>
<dbReference type="InterPro" id="IPR000195">
    <property type="entry name" value="Rab-GAP-TBC_dom"/>
</dbReference>
<dbReference type="GO" id="GO:0031267">
    <property type="term" value="F:small GTPase binding"/>
    <property type="evidence" value="ECO:0007669"/>
    <property type="project" value="TreeGrafter"/>
</dbReference>
<dbReference type="Proteomes" id="UP000520962">
    <property type="component" value="Unassembled WGS sequence"/>
</dbReference>
<keyword evidence="1" id="KW-0343">GTPase activation</keyword>
<evidence type="ECO:0000313" key="4">
    <source>
        <dbReference type="Proteomes" id="UP000520962"/>
    </source>
</evidence>
<dbReference type="GO" id="GO:0005096">
    <property type="term" value="F:GTPase activator activity"/>
    <property type="evidence" value="ECO:0007669"/>
    <property type="project" value="UniProtKB-KW"/>
</dbReference>
<dbReference type="InterPro" id="IPR035969">
    <property type="entry name" value="Rab-GAP_TBC_sf"/>
</dbReference>
<dbReference type="PROSITE" id="PS50086">
    <property type="entry name" value="TBC_RABGAP"/>
    <property type="match status" value="1"/>
</dbReference>
<organism evidence="3 4">
    <name type="scientific">Piprites chloris</name>
    <name type="common">Wing-barred manakin</name>
    <dbReference type="NCBI Taxonomy" id="114369"/>
    <lineage>
        <taxon>Eukaryota</taxon>
        <taxon>Metazoa</taxon>
        <taxon>Chordata</taxon>
        <taxon>Craniata</taxon>
        <taxon>Vertebrata</taxon>
        <taxon>Euteleostomi</taxon>
        <taxon>Archelosauria</taxon>
        <taxon>Archosauria</taxon>
        <taxon>Dinosauria</taxon>
        <taxon>Saurischia</taxon>
        <taxon>Theropoda</taxon>
        <taxon>Coelurosauria</taxon>
        <taxon>Aves</taxon>
        <taxon>Neognathae</taxon>
        <taxon>Neoaves</taxon>
        <taxon>Telluraves</taxon>
        <taxon>Australaves</taxon>
        <taxon>Passeriformes</taxon>
        <taxon>Pipridae</taxon>
        <taxon>Piprites</taxon>
    </lineage>
</organism>
<dbReference type="PANTHER" id="PTHR47219:SF25">
    <property type="entry name" value="RAB-GAP TBC DOMAIN-CONTAINING PROTEIN"/>
    <property type="match status" value="1"/>
</dbReference>
<dbReference type="InterPro" id="IPR050302">
    <property type="entry name" value="Rab_GAP_TBC_domain"/>
</dbReference>
<dbReference type="Pfam" id="PF00566">
    <property type="entry name" value="RabGAP-TBC"/>
    <property type="match status" value="1"/>
</dbReference>
<gene>
    <name evidence="3" type="primary">Usp6nl_1</name>
    <name evidence="3" type="ORF">PIPCHL_R00637</name>
</gene>
<proteinExistence type="predicted"/>
<evidence type="ECO:0000313" key="3">
    <source>
        <dbReference type="EMBL" id="NXK31570.1"/>
    </source>
</evidence>
<name>A0A7L0IHZ5_PIPCL</name>
<dbReference type="FunFam" id="1.10.8.270:FF:000010">
    <property type="entry name" value="Putative USP6 N-terminal-like protein"/>
    <property type="match status" value="1"/>
</dbReference>
<dbReference type="PANTHER" id="PTHR47219">
    <property type="entry name" value="RAB GTPASE-ACTIVATING PROTEIN 1-LIKE"/>
    <property type="match status" value="1"/>
</dbReference>
<comment type="caution">
    <text evidence="3">The sequence shown here is derived from an EMBL/GenBank/DDBJ whole genome shotgun (WGS) entry which is preliminary data.</text>
</comment>
<dbReference type="FunFam" id="1.10.472.80:FF:000019">
    <property type="entry name" value="USP6 N-terminal like"/>
    <property type="match status" value="1"/>
</dbReference>
<accession>A0A7L0IHZ5</accession>
<protein>
    <submittedName>
        <fullName evidence="3">US6NL protein</fullName>
    </submittedName>
</protein>
<keyword evidence="4" id="KW-1185">Reference proteome</keyword>
<dbReference type="Gene3D" id="1.10.8.270">
    <property type="entry name" value="putative rabgap domain of human tbc1 domain family member 14 like domains"/>
    <property type="match status" value="1"/>
</dbReference>
<dbReference type="EMBL" id="VXAH01000032">
    <property type="protein sequence ID" value="NXK31570.1"/>
    <property type="molecule type" value="Genomic_DNA"/>
</dbReference>
<feature type="non-terminal residue" evidence="3">
    <location>
        <position position="374"/>
    </location>
</feature>
<evidence type="ECO:0000259" key="2">
    <source>
        <dbReference type="PROSITE" id="PS50086"/>
    </source>
</evidence>
<dbReference type="Gene3D" id="1.10.472.80">
    <property type="entry name" value="Ypt/Rab-GAP domain of gyp1p, domain 3"/>
    <property type="match status" value="1"/>
</dbReference>
<dbReference type="SUPFAM" id="SSF47923">
    <property type="entry name" value="Ypt/Rab-GAP domain of gyp1p"/>
    <property type="match status" value="2"/>
</dbReference>
<sequence length="374" mass="44417">DMKKDIESLIAQEKAEIVAKYEKGRQEGAPIDHWEDADFTLYKVTDRFGFLQRYLLGLFFLKFVFSSLHQQKQQEIERVDKWLKMLKKWGKYRNSDKVRRKRKSMCMCCRFSRAWRSAAVGFVLQLQGISQQMKEQAKCFSSEIKQIDLDVNRTFRNHIMFRDRYGVKQQALFHVLSAYSVYNTEVSYCQGMSQIAAILLMYLNEEDAFWALAQLLTNQRHAMHGFFIPGFPKLQRFQAHHEQILSKLFPKLKKHMDKEQMTTGIYTTKWFLQCFIDRTPFTLTLRLWDIYILEGERVLTAMAYTILKLHKKRLLKMTLEDLREFLQEKIAASLQYEDDAVIEQLQVSMTELRKMKFDLPPPAKPEEFPRKPLG</sequence>
<feature type="domain" description="Rab-GAP TBC" evidence="2">
    <location>
        <begin position="128"/>
        <end position="295"/>
    </location>
</feature>
<dbReference type="AlphaFoldDB" id="A0A7L0IHZ5"/>
<dbReference type="SMART" id="SM00164">
    <property type="entry name" value="TBC"/>
    <property type="match status" value="1"/>
</dbReference>
<reference evidence="3 4" key="1">
    <citation type="submission" date="2019-09" db="EMBL/GenBank/DDBJ databases">
        <title>Bird 10,000 Genomes (B10K) Project - Family phase.</title>
        <authorList>
            <person name="Zhang G."/>
        </authorList>
    </citation>
    <scope>NUCLEOTIDE SEQUENCE [LARGE SCALE GENOMIC DNA]</scope>
    <source>
        <strain evidence="3">B10K-DU-007-02</strain>
        <tissue evidence="3">Mixed tissue sample</tissue>
    </source>
</reference>